<proteinExistence type="predicted"/>
<protein>
    <recommendedName>
        <fullName evidence="2">Phosphoheptose isomerase</fullName>
    </recommendedName>
</protein>
<dbReference type="SUPFAM" id="SSF56784">
    <property type="entry name" value="HAD-like"/>
    <property type="match status" value="1"/>
</dbReference>
<evidence type="ECO:0008006" key="2">
    <source>
        <dbReference type="Google" id="ProtNLM"/>
    </source>
</evidence>
<dbReference type="InterPro" id="IPR036412">
    <property type="entry name" value="HAD-like_sf"/>
</dbReference>
<accession>A0A6J5LIJ8</accession>
<gene>
    <name evidence="1" type="ORF">UFOVP273_52</name>
</gene>
<reference evidence="1" key="1">
    <citation type="submission" date="2020-04" db="EMBL/GenBank/DDBJ databases">
        <authorList>
            <person name="Chiriac C."/>
            <person name="Salcher M."/>
            <person name="Ghai R."/>
            <person name="Kavagutti S V."/>
        </authorList>
    </citation>
    <scope>NUCLEOTIDE SEQUENCE</scope>
</reference>
<evidence type="ECO:0000313" key="1">
    <source>
        <dbReference type="EMBL" id="CAB4134394.1"/>
    </source>
</evidence>
<dbReference type="EMBL" id="LR796284">
    <property type="protein sequence ID" value="CAB4134394.1"/>
    <property type="molecule type" value="Genomic_DNA"/>
</dbReference>
<sequence>MDKTKANQKVYVIDIDGTILHSPTSDYTQSTPIFDRISKINKLYDEGHTIIYWTARGAQSGRDWGQYTEQQLIDFGCKFTEVRMGKPHYDFWIDDKAINDKEYFK</sequence>
<organism evidence="1">
    <name type="scientific">uncultured Caudovirales phage</name>
    <dbReference type="NCBI Taxonomy" id="2100421"/>
    <lineage>
        <taxon>Viruses</taxon>
        <taxon>Duplodnaviria</taxon>
        <taxon>Heunggongvirae</taxon>
        <taxon>Uroviricota</taxon>
        <taxon>Caudoviricetes</taxon>
        <taxon>Peduoviridae</taxon>
        <taxon>Maltschvirus</taxon>
        <taxon>Maltschvirus maltsch</taxon>
    </lineage>
</organism>
<dbReference type="InterPro" id="IPR023214">
    <property type="entry name" value="HAD_sf"/>
</dbReference>
<dbReference type="Gene3D" id="3.40.50.1000">
    <property type="entry name" value="HAD superfamily/HAD-like"/>
    <property type="match status" value="1"/>
</dbReference>
<name>A0A6J5LIJ8_9CAUD</name>